<keyword evidence="6" id="KW-0472">Membrane</keyword>
<reference evidence="10 11" key="1">
    <citation type="journal article" date="2008" name="Proc. Natl. Acad. Sci. U.S.A.">
        <title>Nitrogen fixation island and rhizosphere competence traits in the genome of root-associated Pseudomonas stutzeri A1501.</title>
        <authorList>
            <person name="Yan Y."/>
            <person name="Yang J."/>
            <person name="Dou Y."/>
            <person name="Chen M."/>
            <person name="Ping S."/>
            <person name="Peng J."/>
            <person name="Lu W."/>
            <person name="Zhang W."/>
            <person name="Yao Z."/>
            <person name="Li H."/>
            <person name="Liu W."/>
            <person name="He S."/>
            <person name="Geng L."/>
            <person name="Zhang X."/>
            <person name="Yang F."/>
            <person name="Yu H."/>
            <person name="Zhan Y."/>
            <person name="Li D."/>
            <person name="Lin Z."/>
            <person name="Wang Y."/>
            <person name="Elmerich C."/>
            <person name="Lin M."/>
            <person name="Jin Q."/>
        </authorList>
    </citation>
    <scope>NUCLEOTIDE SEQUENCE [LARGE SCALE GENOMIC DNA]</scope>
    <source>
        <strain evidence="10 11">A1501</strain>
    </source>
</reference>
<feature type="domain" description="Anti sigma-E protein RseA C-terminal" evidence="9">
    <location>
        <begin position="134"/>
        <end position="189"/>
    </location>
</feature>
<sequence>MNPETAATAKRGTAMSREALHESLSAVMDNEADELELRRVLAGDNPELRATWSRYQLARAAMHKELIEPRLDIAAAVSAALADEAAPVKEQQRTGWRSLGRLAVAASVTVAVLAGVRLYNQNEVAGPQLAQQAPQPTISVPQANQGPTVLAGYSEQAELPAQTAESAPVERWHEERLPSYVRQHAQQAAFGTGSESALPYARAASMEER</sequence>
<evidence type="ECO:0000256" key="3">
    <source>
        <dbReference type="ARBA" id="ARBA00022475"/>
    </source>
</evidence>
<dbReference type="GO" id="GO:0016989">
    <property type="term" value="F:sigma factor antagonist activity"/>
    <property type="evidence" value="ECO:0007669"/>
    <property type="project" value="InterPro"/>
</dbReference>
<dbReference type="Gene3D" id="1.10.10.880">
    <property type="entry name" value="Anti sigma-E protein RseA, N-terminal domain"/>
    <property type="match status" value="1"/>
</dbReference>
<keyword evidence="3" id="KW-1003">Cell membrane</keyword>
<feature type="domain" description="Anti sigma-E protein RseA N-terminal" evidence="8">
    <location>
        <begin position="21"/>
        <end position="91"/>
    </location>
</feature>
<evidence type="ECO:0000313" key="11">
    <source>
        <dbReference type="Proteomes" id="UP000000233"/>
    </source>
</evidence>
<keyword evidence="5" id="KW-1133">Transmembrane helix</keyword>
<dbReference type="KEGG" id="psa:PST_1224"/>
<accession>A4VIW8</accession>
<dbReference type="InterPro" id="IPR036147">
    <property type="entry name" value="Anti-sigma_E_RseA_N_sf"/>
</dbReference>
<evidence type="ECO:0000256" key="5">
    <source>
        <dbReference type="ARBA" id="ARBA00022989"/>
    </source>
</evidence>
<evidence type="ECO:0000259" key="8">
    <source>
        <dbReference type="Pfam" id="PF03872"/>
    </source>
</evidence>
<comment type="similarity">
    <text evidence="2">Belongs to the RseA family.</text>
</comment>
<evidence type="ECO:0000256" key="4">
    <source>
        <dbReference type="ARBA" id="ARBA00022692"/>
    </source>
</evidence>
<dbReference type="HOGENOM" id="CLU_105872_1_0_6"/>
<dbReference type="SUPFAM" id="SSF89069">
    <property type="entry name" value="N-terminal, cytoplasmic domain of anti-sigmaE factor RseA"/>
    <property type="match status" value="1"/>
</dbReference>
<evidence type="ECO:0000313" key="10">
    <source>
        <dbReference type="EMBL" id="ABP78919.1"/>
    </source>
</evidence>
<dbReference type="Pfam" id="PF03872">
    <property type="entry name" value="RseA_N"/>
    <property type="match status" value="1"/>
</dbReference>
<dbReference type="GO" id="GO:0005886">
    <property type="term" value="C:plasma membrane"/>
    <property type="evidence" value="ECO:0007669"/>
    <property type="project" value="UniProtKB-SubCell"/>
</dbReference>
<dbReference type="Pfam" id="PF03873">
    <property type="entry name" value="RseA_C"/>
    <property type="match status" value="1"/>
</dbReference>
<keyword evidence="4" id="KW-0812">Transmembrane</keyword>
<dbReference type="InterPro" id="IPR005572">
    <property type="entry name" value="Anti-sigma_E_RseA_N"/>
</dbReference>
<gene>
    <name evidence="10" type="primary">mucA</name>
    <name evidence="10" type="ordered locus">PST_1224</name>
</gene>
<organism evidence="10 11">
    <name type="scientific">Stutzerimonas stutzeri (strain A1501)</name>
    <name type="common">Pseudomonas stutzeri</name>
    <dbReference type="NCBI Taxonomy" id="379731"/>
    <lineage>
        <taxon>Bacteria</taxon>
        <taxon>Pseudomonadati</taxon>
        <taxon>Pseudomonadota</taxon>
        <taxon>Gammaproteobacteria</taxon>
        <taxon>Pseudomonadales</taxon>
        <taxon>Pseudomonadaceae</taxon>
        <taxon>Stutzerimonas</taxon>
    </lineage>
</organism>
<evidence type="ECO:0000256" key="1">
    <source>
        <dbReference type="ARBA" id="ARBA00004162"/>
    </source>
</evidence>
<dbReference type="InterPro" id="IPR052383">
    <property type="entry name" value="Anti-sigma-E_RseA-like"/>
</dbReference>
<name>A4VIW8_STUS1</name>
<dbReference type="InterPro" id="IPR005573">
    <property type="entry name" value="Anti-sigma_E_RseA_C"/>
</dbReference>
<dbReference type="CDD" id="cd16328">
    <property type="entry name" value="RseA_N"/>
    <property type="match status" value="1"/>
</dbReference>
<dbReference type="eggNOG" id="COG3073">
    <property type="taxonomic scope" value="Bacteria"/>
</dbReference>
<dbReference type="PANTHER" id="PTHR38104">
    <property type="match status" value="1"/>
</dbReference>
<feature type="region of interest" description="Disordered" evidence="7">
    <location>
        <begin position="183"/>
        <end position="209"/>
    </location>
</feature>
<comment type="subcellular location">
    <subcellularLocation>
        <location evidence="1">Cell membrane</location>
        <topology evidence="1">Single-pass membrane protein</topology>
    </subcellularLocation>
</comment>
<proteinExistence type="inferred from homology"/>
<dbReference type="EMBL" id="CP000304">
    <property type="protein sequence ID" value="ABP78919.1"/>
    <property type="molecule type" value="Genomic_DNA"/>
</dbReference>
<keyword evidence="11" id="KW-1185">Reference proteome</keyword>
<dbReference type="Proteomes" id="UP000000233">
    <property type="component" value="Chromosome"/>
</dbReference>
<protein>
    <submittedName>
        <fullName evidence="10">Anti-sigma factor MucA</fullName>
    </submittedName>
</protein>
<dbReference type="PANTHER" id="PTHR38104:SF1">
    <property type="entry name" value="ANTI-SIGMA-E FACTOR RSEA"/>
    <property type="match status" value="1"/>
</dbReference>
<dbReference type="FunFam" id="1.10.10.880:FF:000002">
    <property type="entry name" value="Sigma factor AlgU regulatory protein MucA"/>
    <property type="match status" value="1"/>
</dbReference>
<evidence type="ECO:0000256" key="6">
    <source>
        <dbReference type="ARBA" id="ARBA00023136"/>
    </source>
</evidence>
<evidence type="ECO:0000259" key="9">
    <source>
        <dbReference type="Pfam" id="PF03873"/>
    </source>
</evidence>
<evidence type="ECO:0000256" key="7">
    <source>
        <dbReference type="SAM" id="MobiDB-lite"/>
    </source>
</evidence>
<dbReference type="AlphaFoldDB" id="A4VIW8"/>
<evidence type="ECO:0000256" key="2">
    <source>
        <dbReference type="ARBA" id="ARBA00005837"/>
    </source>
</evidence>